<sequence>MPKAAKARTNARRAPYPESSGSGNSRTSDPGANQPSVGSSVTTNNESRRVNYLFHCVVAGTMDPMVTRMLSIPSTLTLEQMHMIMQIAFGWGNCHLWKFDLVKLYSTEKEEREDQRKNGIMPLLTFQMDPRDMQESCPESKDTFKDASKWRLCDIFAKDEYRDKVGLTYEYDFGDSWEHQISFIGVESPTLRMGLMADAEYNFPLCFAGEGHPVAEDCGSYEGWEALKEVFTKPRSRDPEDLKNWYKTCCANGDPKGLDPYKWSILDINDDLEQIRV</sequence>
<evidence type="ECO:0000313" key="4">
    <source>
        <dbReference type="Proteomes" id="UP001345827"/>
    </source>
</evidence>
<dbReference type="Proteomes" id="UP001345827">
    <property type="component" value="Unassembled WGS sequence"/>
</dbReference>
<evidence type="ECO:0000259" key="2">
    <source>
        <dbReference type="Pfam" id="PF07929"/>
    </source>
</evidence>
<proteinExistence type="predicted"/>
<dbReference type="SUPFAM" id="SSF159941">
    <property type="entry name" value="MM3350-like"/>
    <property type="match status" value="1"/>
</dbReference>
<keyword evidence="4" id="KW-1185">Reference proteome</keyword>
<feature type="compositionally biased region" description="Basic residues" evidence="1">
    <location>
        <begin position="1"/>
        <end position="11"/>
    </location>
</feature>
<accession>A0AAV9Q1N6</accession>
<dbReference type="PANTHER" id="PTHR41878:SF1">
    <property type="entry name" value="TNPR PROTEIN"/>
    <property type="match status" value="1"/>
</dbReference>
<name>A0AAV9Q1N6_9PEZI</name>
<comment type="caution">
    <text evidence="3">The sequence shown here is derived from an EMBL/GenBank/DDBJ whole genome shotgun (WGS) entry which is preliminary data.</text>
</comment>
<gene>
    <name evidence="3" type="ORF">LTR25_006930</name>
</gene>
<dbReference type="PANTHER" id="PTHR41878">
    <property type="entry name" value="LEXA REPRESSOR-RELATED"/>
    <property type="match status" value="1"/>
</dbReference>
<dbReference type="Gene3D" id="3.10.290.30">
    <property type="entry name" value="MM3350-like"/>
    <property type="match status" value="1"/>
</dbReference>
<protein>
    <recommendedName>
        <fullName evidence="2">Plasmid pRiA4b Orf3-like domain-containing protein</fullName>
    </recommendedName>
</protein>
<feature type="domain" description="Plasmid pRiA4b Orf3-like" evidence="2">
    <location>
        <begin position="62"/>
        <end position="248"/>
    </location>
</feature>
<reference evidence="3 4" key="1">
    <citation type="submission" date="2023-06" db="EMBL/GenBank/DDBJ databases">
        <title>Black Yeasts Isolated from many extreme environments.</title>
        <authorList>
            <person name="Coleine C."/>
            <person name="Stajich J.E."/>
            <person name="Selbmann L."/>
        </authorList>
    </citation>
    <scope>NUCLEOTIDE SEQUENCE [LARGE SCALE GENOMIC DNA]</scope>
    <source>
        <strain evidence="3 4">CCFEE 5887</strain>
    </source>
</reference>
<evidence type="ECO:0000256" key="1">
    <source>
        <dbReference type="SAM" id="MobiDB-lite"/>
    </source>
</evidence>
<dbReference type="Pfam" id="PF07929">
    <property type="entry name" value="PRiA4_ORF3"/>
    <property type="match status" value="1"/>
</dbReference>
<dbReference type="InterPro" id="IPR012912">
    <property type="entry name" value="Plasmid_pRiA4b_Orf3-like"/>
</dbReference>
<dbReference type="EMBL" id="JAXLQG010000012">
    <property type="protein sequence ID" value="KAK5533950.1"/>
    <property type="molecule type" value="Genomic_DNA"/>
</dbReference>
<feature type="region of interest" description="Disordered" evidence="1">
    <location>
        <begin position="1"/>
        <end position="44"/>
    </location>
</feature>
<dbReference type="InterPro" id="IPR024047">
    <property type="entry name" value="MM3350-like_sf"/>
</dbReference>
<dbReference type="AlphaFoldDB" id="A0AAV9Q1N6"/>
<feature type="compositionally biased region" description="Polar residues" evidence="1">
    <location>
        <begin position="19"/>
        <end position="44"/>
    </location>
</feature>
<organism evidence="3 4">
    <name type="scientific">Vermiconidia calcicola</name>
    <dbReference type="NCBI Taxonomy" id="1690605"/>
    <lineage>
        <taxon>Eukaryota</taxon>
        <taxon>Fungi</taxon>
        <taxon>Dikarya</taxon>
        <taxon>Ascomycota</taxon>
        <taxon>Pezizomycotina</taxon>
        <taxon>Dothideomycetes</taxon>
        <taxon>Dothideomycetidae</taxon>
        <taxon>Mycosphaerellales</taxon>
        <taxon>Extremaceae</taxon>
        <taxon>Vermiconidia</taxon>
    </lineage>
</organism>
<evidence type="ECO:0000313" key="3">
    <source>
        <dbReference type="EMBL" id="KAK5533950.1"/>
    </source>
</evidence>